<evidence type="ECO:0000259" key="1">
    <source>
        <dbReference type="Pfam" id="PF07561"/>
    </source>
</evidence>
<organism evidence="2 3">
    <name type="scientific">[Clostridium] leptum</name>
    <dbReference type="NCBI Taxonomy" id="1535"/>
    <lineage>
        <taxon>Bacteria</taxon>
        <taxon>Bacillati</taxon>
        <taxon>Bacillota</taxon>
        <taxon>Clostridia</taxon>
        <taxon>Eubacteriales</taxon>
        <taxon>Oscillospiraceae</taxon>
        <taxon>Oscillospiraceae incertae sedis</taxon>
    </lineage>
</organism>
<dbReference type="EMBL" id="QRTC01000028">
    <property type="protein sequence ID" value="RGQ40359.1"/>
    <property type="molecule type" value="Genomic_DNA"/>
</dbReference>
<reference evidence="2 3" key="1">
    <citation type="submission" date="2018-08" db="EMBL/GenBank/DDBJ databases">
        <title>A genome reference for cultivated species of the human gut microbiota.</title>
        <authorList>
            <person name="Zou Y."/>
            <person name="Xue W."/>
            <person name="Luo G."/>
        </authorList>
    </citation>
    <scope>NUCLEOTIDE SEQUENCE [LARGE SCALE GENOMIC DNA]</scope>
    <source>
        <strain evidence="2 3">AF28-26</strain>
    </source>
</reference>
<dbReference type="Pfam" id="PF07561">
    <property type="entry name" value="DUF1540"/>
    <property type="match status" value="1"/>
</dbReference>
<name>A0A412AX28_9FIRM</name>
<protein>
    <submittedName>
        <fullName evidence="2">DUF1540 domain-containing protein</fullName>
    </submittedName>
</protein>
<dbReference type="Proteomes" id="UP000284751">
    <property type="component" value="Unassembled WGS sequence"/>
</dbReference>
<evidence type="ECO:0000313" key="2">
    <source>
        <dbReference type="EMBL" id="RGQ40359.1"/>
    </source>
</evidence>
<gene>
    <name evidence="2" type="ORF">DWY99_07950</name>
</gene>
<dbReference type="InterPro" id="IPR011437">
    <property type="entry name" value="DUF1540"/>
</dbReference>
<proteinExistence type="predicted"/>
<comment type="caution">
    <text evidence="2">The sequence shown here is derived from an EMBL/GenBank/DDBJ whole genome shotgun (WGS) entry which is preliminary data.</text>
</comment>
<sequence>MDHCKANESIRCSVVQCKNHCDTKDYCALESITVGTHETNPTVCQCTDCESFQPKQCR</sequence>
<evidence type="ECO:0000313" key="3">
    <source>
        <dbReference type="Proteomes" id="UP000284751"/>
    </source>
</evidence>
<feature type="domain" description="DUF1540" evidence="1">
    <location>
        <begin position="10"/>
        <end position="52"/>
    </location>
</feature>
<dbReference type="AlphaFoldDB" id="A0A412AX28"/>
<accession>A0A412AX28</accession>